<feature type="domain" description="ABC transporter" evidence="1">
    <location>
        <begin position="5"/>
        <end position="76"/>
    </location>
</feature>
<dbReference type="SUPFAM" id="SSF52540">
    <property type="entry name" value="P-loop containing nucleoside triphosphate hydrolases"/>
    <property type="match status" value="1"/>
</dbReference>
<protein>
    <recommendedName>
        <fullName evidence="1">ABC transporter domain-containing protein</fullName>
    </recommendedName>
</protein>
<organism evidence="2 3">
    <name type="scientific">Kingdonia uniflora</name>
    <dbReference type="NCBI Taxonomy" id="39325"/>
    <lineage>
        <taxon>Eukaryota</taxon>
        <taxon>Viridiplantae</taxon>
        <taxon>Streptophyta</taxon>
        <taxon>Embryophyta</taxon>
        <taxon>Tracheophyta</taxon>
        <taxon>Spermatophyta</taxon>
        <taxon>Magnoliopsida</taxon>
        <taxon>Ranunculales</taxon>
        <taxon>Circaeasteraceae</taxon>
        <taxon>Kingdonia</taxon>
    </lineage>
</organism>
<evidence type="ECO:0000313" key="2">
    <source>
        <dbReference type="EMBL" id="KAF6136494.1"/>
    </source>
</evidence>
<dbReference type="Proteomes" id="UP000541444">
    <property type="component" value="Unassembled WGS sequence"/>
</dbReference>
<dbReference type="Gene3D" id="3.40.50.300">
    <property type="entry name" value="P-loop containing nucleotide triphosphate hydrolases"/>
    <property type="match status" value="1"/>
</dbReference>
<accession>A0A7J7L1T2</accession>
<proteinExistence type="predicted"/>
<dbReference type="GO" id="GO:0005524">
    <property type="term" value="F:ATP binding"/>
    <property type="evidence" value="ECO:0007669"/>
    <property type="project" value="InterPro"/>
</dbReference>
<dbReference type="GO" id="GO:0042626">
    <property type="term" value="F:ATPase-coupled transmembrane transporter activity"/>
    <property type="evidence" value="ECO:0007669"/>
    <property type="project" value="TreeGrafter"/>
</dbReference>
<evidence type="ECO:0000313" key="3">
    <source>
        <dbReference type="Proteomes" id="UP000541444"/>
    </source>
</evidence>
<dbReference type="Pfam" id="PF00005">
    <property type="entry name" value="ABC_tran"/>
    <property type="match status" value="1"/>
</dbReference>
<dbReference type="InterPro" id="IPR039421">
    <property type="entry name" value="Type_1_exporter"/>
</dbReference>
<gene>
    <name evidence="2" type="ORF">GIB67_035053</name>
</gene>
<dbReference type="InterPro" id="IPR003439">
    <property type="entry name" value="ABC_transporter-like_ATP-bd"/>
</dbReference>
<sequence length="108" mass="12334">RKKVISLIERFYDPQLGKVLIDEVNIKALQLKWIREKIRLVSQEPVLFASTIKENIANGKDDATLEKIRAAAELANALTFIDKLPLGWIPLWGRSREVAITWAILKDP</sequence>
<dbReference type="AlphaFoldDB" id="A0A7J7L1T2"/>
<feature type="non-terminal residue" evidence="2">
    <location>
        <position position="1"/>
    </location>
</feature>
<dbReference type="PANTHER" id="PTHR24222">
    <property type="entry name" value="ABC TRANSPORTER B FAMILY"/>
    <property type="match status" value="1"/>
</dbReference>
<dbReference type="EMBL" id="JACGCM010002693">
    <property type="protein sequence ID" value="KAF6136494.1"/>
    <property type="molecule type" value="Genomic_DNA"/>
</dbReference>
<evidence type="ECO:0000259" key="1">
    <source>
        <dbReference type="Pfam" id="PF00005"/>
    </source>
</evidence>
<name>A0A7J7L1T2_9MAGN</name>
<comment type="caution">
    <text evidence="2">The sequence shown here is derived from an EMBL/GenBank/DDBJ whole genome shotgun (WGS) entry which is preliminary data.</text>
</comment>
<keyword evidence="3" id="KW-1185">Reference proteome</keyword>
<dbReference type="GO" id="GO:0005886">
    <property type="term" value="C:plasma membrane"/>
    <property type="evidence" value="ECO:0007669"/>
    <property type="project" value="TreeGrafter"/>
</dbReference>
<dbReference type="PANTHER" id="PTHR24222:SF63">
    <property type="entry name" value="ATP BINDING CASSETTE SUBFAMILY B"/>
    <property type="match status" value="1"/>
</dbReference>
<dbReference type="OrthoDB" id="1692458at2759"/>
<dbReference type="GO" id="GO:0016887">
    <property type="term" value="F:ATP hydrolysis activity"/>
    <property type="evidence" value="ECO:0007669"/>
    <property type="project" value="InterPro"/>
</dbReference>
<dbReference type="InterPro" id="IPR027417">
    <property type="entry name" value="P-loop_NTPase"/>
</dbReference>
<reference evidence="2 3" key="1">
    <citation type="journal article" date="2020" name="IScience">
        <title>Genome Sequencing of the Endangered Kingdonia uniflora (Circaeasteraceae, Ranunculales) Reveals Potential Mechanisms of Evolutionary Specialization.</title>
        <authorList>
            <person name="Sun Y."/>
            <person name="Deng T."/>
            <person name="Zhang A."/>
            <person name="Moore M.J."/>
            <person name="Landis J.B."/>
            <person name="Lin N."/>
            <person name="Zhang H."/>
            <person name="Zhang X."/>
            <person name="Huang J."/>
            <person name="Zhang X."/>
            <person name="Sun H."/>
            <person name="Wang H."/>
        </authorList>
    </citation>
    <scope>NUCLEOTIDE SEQUENCE [LARGE SCALE GENOMIC DNA]</scope>
    <source>
        <strain evidence="2">TB1705</strain>
        <tissue evidence="2">Leaf</tissue>
    </source>
</reference>